<dbReference type="Proteomes" id="UP001063166">
    <property type="component" value="Unassembled WGS sequence"/>
</dbReference>
<feature type="compositionally biased region" description="Polar residues" evidence="1">
    <location>
        <begin position="1"/>
        <end position="11"/>
    </location>
</feature>
<organism evidence="2 3">
    <name type="scientific">Lyophyllum shimeji</name>
    <name type="common">Hon-shimeji</name>
    <name type="synonym">Tricholoma shimeji</name>
    <dbReference type="NCBI Taxonomy" id="47721"/>
    <lineage>
        <taxon>Eukaryota</taxon>
        <taxon>Fungi</taxon>
        <taxon>Dikarya</taxon>
        <taxon>Basidiomycota</taxon>
        <taxon>Agaricomycotina</taxon>
        <taxon>Agaricomycetes</taxon>
        <taxon>Agaricomycetidae</taxon>
        <taxon>Agaricales</taxon>
        <taxon>Tricholomatineae</taxon>
        <taxon>Lyophyllaceae</taxon>
        <taxon>Lyophyllum</taxon>
    </lineage>
</organism>
<evidence type="ECO:0000313" key="2">
    <source>
        <dbReference type="EMBL" id="GLB45372.1"/>
    </source>
</evidence>
<dbReference type="EMBL" id="BRPK01000022">
    <property type="protein sequence ID" value="GLB45372.1"/>
    <property type="molecule type" value="Genomic_DNA"/>
</dbReference>
<feature type="region of interest" description="Disordered" evidence="1">
    <location>
        <begin position="1"/>
        <end position="27"/>
    </location>
</feature>
<evidence type="ECO:0000256" key="1">
    <source>
        <dbReference type="SAM" id="MobiDB-lite"/>
    </source>
</evidence>
<keyword evidence="3" id="KW-1185">Reference proteome</keyword>
<protein>
    <submittedName>
        <fullName evidence="2">Uncharacterized protein</fullName>
    </submittedName>
</protein>
<sequence>MHSQNKENTPANVPLQRRPASQGWLQKPSWIDGGVNPPQFYHSHEEINHTLIAYGQPPIPIPLQNVRDALAAMHNNSVPSVPPPYNNFGPPAPAYNNFATTALNDPGPPAPAIVSAGPIPESEAGPAEAPAAEPETPKERLVAITMAFSIPGTVSARNPKPAPKKDRITKGASIVLDGITRMEFIKAFLAVHDLDDQYSPGVHSGPNFKIWWSNILGGKGGAHTIQTDAQFATAITDILAKDKMKKTLAAVSVEFDIDTMAGFRIKQPAPWVEGNGAAFEEELAYGTHVPQVGAFSEASQLHGHFILQLKQKWKCEKHLGEHGEPGYCYVSDNGHLPLNNLRFKSWASALAAGDTTKNHPPNAPEFDGVRDGTLPGPRPRGRMGPYPAAASSAASSSTAAGGSDLSALISVATLGLLKDLTRRKRRHHSSSPPSTPPRAPSPPRAASLVPLPHLQLTACLDAFKTAHNIDLTMHEAVLAEMELTPAIIPHVPVRRLCEVMDVPEGRVHKLQLFCHEWQAHIEEKDRRRSKKPRSSV</sequence>
<feature type="region of interest" description="Disordered" evidence="1">
    <location>
        <begin position="112"/>
        <end position="136"/>
    </location>
</feature>
<name>A0A9P3UUP9_LYOSH</name>
<feature type="compositionally biased region" description="Pro residues" evidence="1">
    <location>
        <begin position="433"/>
        <end position="443"/>
    </location>
</feature>
<feature type="compositionally biased region" description="Low complexity" evidence="1">
    <location>
        <begin position="382"/>
        <end position="397"/>
    </location>
</feature>
<proteinExistence type="predicted"/>
<reference evidence="2" key="1">
    <citation type="submission" date="2022-07" db="EMBL/GenBank/DDBJ databases">
        <title>The genome of Lyophyllum shimeji provides insight into the initial evolution of ectomycorrhizal fungal genome.</title>
        <authorList>
            <person name="Kobayashi Y."/>
            <person name="Shibata T."/>
            <person name="Hirakawa H."/>
            <person name="Shigenobu S."/>
            <person name="Nishiyama T."/>
            <person name="Yamada A."/>
            <person name="Hasebe M."/>
            <person name="Kawaguchi M."/>
        </authorList>
    </citation>
    <scope>NUCLEOTIDE SEQUENCE</scope>
    <source>
        <strain evidence="2">AT787</strain>
    </source>
</reference>
<comment type="caution">
    <text evidence="2">The sequence shown here is derived from an EMBL/GenBank/DDBJ whole genome shotgun (WGS) entry which is preliminary data.</text>
</comment>
<feature type="region of interest" description="Disordered" evidence="1">
    <location>
        <begin position="420"/>
        <end position="447"/>
    </location>
</feature>
<gene>
    <name evidence="2" type="ORF">LshimejAT787_2200350</name>
</gene>
<feature type="compositionally biased region" description="Low complexity" evidence="1">
    <location>
        <begin position="116"/>
        <end position="134"/>
    </location>
</feature>
<feature type="region of interest" description="Disordered" evidence="1">
    <location>
        <begin position="354"/>
        <end position="397"/>
    </location>
</feature>
<dbReference type="OrthoDB" id="3261928at2759"/>
<dbReference type="AlphaFoldDB" id="A0A9P3UUP9"/>
<accession>A0A9P3UUP9</accession>
<evidence type="ECO:0000313" key="3">
    <source>
        <dbReference type="Proteomes" id="UP001063166"/>
    </source>
</evidence>